<evidence type="ECO:0000313" key="2">
    <source>
        <dbReference type="Proteomes" id="UP000178558"/>
    </source>
</evidence>
<dbReference type="Pfam" id="PF06821">
    <property type="entry name" value="Ser_hydrolase"/>
    <property type="match status" value="1"/>
</dbReference>
<evidence type="ECO:0000313" key="1">
    <source>
        <dbReference type="EMBL" id="OGK50179.1"/>
    </source>
</evidence>
<sequence length="187" mass="21165">MKNAEILHGTRGNSQAHWFPWLKGELEGIGYKVWVPDLPQADKPNIQRYNEFLSNQKPFDLNEETILIGHSSGAVAILGFLQDLPDGTKIHAAYLIGSFKDGSNRDDRDELFEKPFDFEKIKSRADKFVLVHSDDDPFCPLDHAEFLAEKLGGQLVVIPGQKHFTIDTAGEAYKQFPELLKLIKDNE</sequence>
<dbReference type="PANTHER" id="PTHR15394:SF3">
    <property type="entry name" value="SERINE HYDROLASE RBBP9"/>
    <property type="match status" value="1"/>
</dbReference>
<protein>
    <recommendedName>
        <fullName evidence="3">Alpha/beta hydrolase</fullName>
    </recommendedName>
</protein>
<dbReference type="AlphaFoldDB" id="A0A1F7J3L6"/>
<dbReference type="InterPro" id="IPR010662">
    <property type="entry name" value="RBBP9/YdeN"/>
</dbReference>
<gene>
    <name evidence="1" type="ORF">A3B50_00125</name>
</gene>
<dbReference type="GO" id="GO:0016787">
    <property type="term" value="F:hydrolase activity"/>
    <property type="evidence" value="ECO:0007669"/>
    <property type="project" value="InterPro"/>
</dbReference>
<proteinExistence type="predicted"/>
<accession>A0A1F7J3L6</accession>
<dbReference type="SUPFAM" id="SSF53474">
    <property type="entry name" value="alpha/beta-Hydrolases"/>
    <property type="match status" value="1"/>
</dbReference>
<organism evidence="1 2">
    <name type="scientific">Candidatus Roizmanbacteria bacterium RIFCSPLOWO2_01_FULL_40_42</name>
    <dbReference type="NCBI Taxonomy" id="1802066"/>
    <lineage>
        <taxon>Bacteria</taxon>
        <taxon>Candidatus Roizmaniibacteriota</taxon>
    </lineage>
</organism>
<evidence type="ECO:0008006" key="3">
    <source>
        <dbReference type="Google" id="ProtNLM"/>
    </source>
</evidence>
<name>A0A1F7J3L6_9BACT</name>
<dbReference type="Gene3D" id="3.40.50.1820">
    <property type="entry name" value="alpha/beta hydrolase"/>
    <property type="match status" value="1"/>
</dbReference>
<dbReference type="Proteomes" id="UP000178558">
    <property type="component" value="Unassembled WGS sequence"/>
</dbReference>
<dbReference type="InterPro" id="IPR029058">
    <property type="entry name" value="AB_hydrolase_fold"/>
</dbReference>
<comment type="caution">
    <text evidence="1">The sequence shown here is derived from an EMBL/GenBank/DDBJ whole genome shotgun (WGS) entry which is preliminary data.</text>
</comment>
<reference evidence="1 2" key="1">
    <citation type="journal article" date="2016" name="Nat. Commun.">
        <title>Thousands of microbial genomes shed light on interconnected biogeochemical processes in an aquifer system.</title>
        <authorList>
            <person name="Anantharaman K."/>
            <person name="Brown C.T."/>
            <person name="Hug L.A."/>
            <person name="Sharon I."/>
            <person name="Castelle C.J."/>
            <person name="Probst A.J."/>
            <person name="Thomas B.C."/>
            <person name="Singh A."/>
            <person name="Wilkins M.J."/>
            <person name="Karaoz U."/>
            <person name="Brodie E.L."/>
            <person name="Williams K.H."/>
            <person name="Hubbard S.S."/>
            <person name="Banfield J.F."/>
        </authorList>
    </citation>
    <scope>NUCLEOTIDE SEQUENCE [LARGE SCALE GENOMIC DNA]</scope>
</reference>
<dbReference type="PANTHER" id="PTHR15394">
    <property type="entry name" value="SERINE HYDROLASE RBBP9"/>
    <property type="match status" value="1"/>
</dbReference>
<dbReference type="EMBL" id="MGAQ01000020">
    <property type="protein sequence ID" value="OGK50179.1"/>
    <property type="molecule type" value="Genomic_DNA"/>
</dbReference>